<dbReference type="InterPro" id="IPR000731">
    <property type="entry name" value="SSD"/>
</dbReference>
<name>A0A3B0TS61_9ZZZZ</name>
<evidence type="ECO:0000256" key="6">
    <source>
        <dbReference type="SAM" id="Phobius"/>
    </source>
</evidence>
<evidence type="ECO:0000256" key="3">
    <source>
        <dbReference type="ARBA" id="ARBA00022692"/>
    </source>
</evidence>
<comment type="subcellular location">
    <subcellularLocation>
        <location evidence="1">Cell membrane</location>
        <topology evidence="1">Multi-pass membrane protein</topology>
    </subcellularLocation>
</comment>
<evidence type="ECO:0000256" key="4">
    <source>
        <dbReference type="ARBA" id="ARBA00022989"/>
    </source>
</evidence>
<feature type="domain" description="SSD" evidence="7">
    <location>
        <begin position="627"/>
        <end position="772"/>
    </location>
</feature>
<dbReference type="Pfam" id="PF03176">
    <property type="entry name" value="MMPL"/>
    <property type="match status" value="2"/>
</dbReference>
<proteinExistence type="predicted"/>
<keyword evidence="5 6" id="KW-0472">Membrane</keyword>
<feature type="transmembrane region" description="Helical" evidence="6">
    <location>
        <begin position="618"/>
        <end position="637"/>
    </location>
</feature>
<dbReference type="InterPro" id="IPR004869">
    <property type="entry name" value="MMPL_dom"/>
</dbReference>
<keyword evidence="2" id="KW-1003">Cell membrane</keyword>
<dbReference type="PANTHER" id="PTHR33406:SF12">
    <property type="entry name" value="BLR2997 PROTEIN"/>
    <property type="match status" value="1"/>
</dbReference>
<feature type="transmembrane region" description="Helical" evidence="6">
    <location>
        <begin position="337"/>
        <end position="360"/>
    </location>
</feature>
<dbReference type="PANTHER" id="PTHR33406">
    <property type="entry name" value="MEMBRANE PROTEIN MJ1562-RELATED"/>
    <property type="match status" value="1"/>
</dbReference>
<accession>A0A3B0TS61</accession>
<organism evidence="8">
    <name type="scientific">hydrothermal vent metagenome</name>
    <dbReference type="NCBI Taxonomy" id="652676"/>
    <lineage>
        <taxon>unclassified sequences</taxon>
        <taxon>metagenomes</taxon>
        <taxon>ecological metagenomes</taxon>
    </lineage>
</organism>
<feature type="transmembrane region" description="Helical" evidence="6">
    <location>
        <begin position="295"/>
        <end position="316"/>
    </location>
</feature>
<feature type="transmembrane region" description="Helical" evidence="6">
    <location>
        <begin position="372"/>
        <end position="397"/>
    </location>
</feature>
<gene>
    <name evidence="8" type="ORF">MNBD_ALPHA09-718</name>
</gene>
<keyword evidence="3 6" id="KW-0812">Transmembrane</keyword>
<dbReference type="InterPro" id="IPR050545">
    <property type="entry name" value="Mycobact_MmpL"/>
</dbReference>
<dbReference type="GO" id="GO:0005886">
    <property type="term" value="C:plasma membrane"/>
    <property type="evidence" value="ECO:0007669"/>
    <property type="project" value="UniProtKB-SubCell"/>
</dbReference>
<sequence length="787" mass="82730">MATPPTLRPQNRAGPGADTKFGGTIRIGFGLEALGAFCLKAPKLAIIALAIMVVLGGFGVSRLGFDNDLSNLYSTDSAESRLFAELMTRFPVIENQVVFLVSGDRLTSRQGLETLRDIHLDLQFVEGVTGTVSPFSARRPPVGDAFPAPLFPPDLPQGKALDALVAELQSNPLLGNKVLSADGKSALVMVFLDPADHSGGLAARVQASVADTLDMANPAGLEILATGGPIIRDEILAGVKRDQVVLNTLGTMVALILCFLYFRNFRFVLVTTAPGVVGVIWTLGTFGLIGHPLNAMTNILPTLVLVIAFADALHMANHIRRRLRDGAGGLEAARSAVAKIGPACAMTSITTTIVFLSLALSDSQTIREFGYAGAWAAAMAFVSVITIVPTLSALVFASGLRTSIAEREGYLSRISRRLAGAAARLVVARPRLIVGVGALAAALMTAGYFAVETRYSYRDFLPDGSNSSKTIDLIDARLGGADTVTVLIRQDGPDAGEGPSPATIIRQVHDIVAAMDEFGSVYSLSSVEAWLGRGIDLNGIDANQLGFELPDHLVGQLGSRDGGAWLVTAYMAEMDSSRTAPLLDRLDAALDVVRRGAPGTRIDITGAVAMTDRSSNRLIWSLNISLVAAIAVTMVLIGLTFGSVLLGALAAIPNFLPLAAAGSFLYVTGEGLQITSVVALTVAFGIAVDDTIHLLHEWRRRHGGEDIEASVVNTLTRVGPVLIATTVILTFGFATTAASTMAIVRTFGGICVLTIAVALIADLLLMPALLVLFGRRLGQPDPEAPGR</sequence>
<keyword evidence="4 6" id="KW-1133">Transmembrane helix</keyword>
<feature type="transmembrane region" description="Helical" evidence="6">
    <location>
        <begin position="672"/>
        <end position="692"/>
    </location>
</feature>
<feature type="transmembrane region" description="Helical" evidence="6">
    <location>
        <begin position="267"/>
        <end position="289"/>
    </location>
</feature>
<dbReference type="PROSITE" id="PS50156">
    <property type="entry name" value="SSD"/>
    <property type="match status" value="2"/>
</dbReference>
<dbReference type="AlphaFoldDB" id="A0A3B0TS61"/>
<dbReference type="EMBL" id="UOEM01000031">
    <property type="protein sequence ID" value="VAW11474.1"/>
    <property type="molecule type" value="Genomic_DNA"/>
</dbReference>
<feature type="transmembrane region" description="Helical" evidence="6">
    <location>
        <begin position="644"/>
        <end position="666"/>
    </location>
</feature>
<reference evidence="8" key="1">
    <citation type="submission" date="2018-06" db="EMBL/GenBank/DDBJ databases">
        <authorList>
            <person name="Zhirakovskaya E."/>
        </authorList>
    </citation>
    <scope>NUCLEOTIDE SEQUENCE</scope>
</reference>
<evidence type="ECO:0000256" key="1">
    <source>
        <dbReference type="ARBA" id="ARBA00004651"/>
    </source>
</evidence>
<evidence type="ECO:0000259" key="7">
    <source>
        <dbReference type="PROSITE" id="PS50156"/>
    </source>
</evidence>
<evidence type="ECO:0000313" key="8">
    <source>
        <dbReference type="EMBL" id="VAW11474.1"/>
    </source>
</evidence>
<protein>
    <recommendedName>
        <fullName evidence="7">SSD domain-containing protein</fullName>
    </recommendedName>
</protein>
<dbReference type="Gene3D" id="1.20.1640.10">
    <property type="entry name" value="Multidrug efflux transporter AcrB transmembrane domain"/>
    <property type="match status" value="2"/>
</dbReference>
<feature type="transmembrane region" description="Helical" evidence="6">
    <location>
        <begin position="721"/>
        <end position="741"/>
    </location>
</feature>
<evidence type="ECO:0000256" key="5">
    <source>
        <dbReference type="ARBA" id="ARBA00023136"/>
    </source>
</evidence>
<feature type="transmembrane region" description="Helical" evidence="6">
    <location>
        <begin position="747"/>
        <end position="773"/>
    </location>
</feature>
<feature type="domain" description="SSD" evidence="7">
    <location>
        <begin position="276"/>
        <end position="394"/>
    </location>
</feature>
<feature type="transmembrane region" description="Helical" evidence="6">
    <location>
        <begin position="244"/>
        <end position="262"/>
    </location>
</feature>
<dbReference type="SUPFAM" id="SSF82866">
    <property type="entry name" value="Multidrug efflux transporter AcrB transmembrane domain"/>
    <property type="match status" value="2"/>
</dbReference>
<evidence type="ECO:0000256" key="2">
    <source>
        <dbReference type="ARBA" id="ARBA00022475"/>
    </source>
</evidence>